<organism evidence="2 3">
    <name type="scientific">Camelus dromedarius</name>
    <name type="common">Dromedary</name>
    <name type="synonym">Arabian camel</name>
    <dbReference type="NCBI Taxonomy" id="9838"/>
    <lineage>
        <taxon>Eukaryota</taxon>
        <taxon>Metazoa</taxon>
        <taxon>Chordata</taxon>
        <taxon>Craniata</taxon>
        <taxon>Vertebrata</taxon>
        <taxon>Euteleostomi</taxon>
        <taxon>Mammalia</taxon>
        <taxon>Eutheria</taxon>
        <taxon>Laurasiatheria</taxon>
        <taxon>Artiodactyla</taxon>
        <taxon>Tylopoda</taxon>
        <taxon>Camelidae</taxon>
        <taxon>Camelus</taxon>
    </lineage>
</organism>
<feature type="compositionally biased region" description="Acidic residues" evidence="1">
    <location>
        <begin position="22"/>
        <end position="38"/>
    </location>
</feature>
<name>A0A5N4CUS4_CAMDR</name>
<comment type="caution">
    <text evidence="2">The sequence shown here is derived from an EMBL/GenBank/DDBJ whole genome shotgun (WGS) entry which is preliminary data.</text>
</comment>
<feature type="region of interest" description="Disordered" evidence="1">
    <location>
        <begin position="1"/>
        <end position="85"/>
    </location>
</feature>
<feature type="compositionally biased region" description="Basic and acidic residues" evidence="1">
    <location>
        <begin position="12"/>
        <end position="21"/>
    </location>
</feature>
<feature type="compositionally biased region" description="Polar residues" evidence="1">
    <location>
        <begin position="60"/>
        <end position="70"/>
    </location>
</feature>
<dbReference type="Proteomes" id="UP000299084">
    <property type="component" value="Unassembled WGS sequence"/>
</dbReference>
<evidence type="ECO:0000313" key="2">
    <source>
        <dbReference type="EMBL" id="KAB1262575.1"/>
    </source>
</evidence>
<evidence type="ECO:0000313" key="3">
    <source>
        <dbReference type="Proteomes" id="UP000299084"/>
    </source>
</evidence>
<keyword evidence="3" id="KW-1185">Reference proteome</keyword>
<gene>
    <name evidence="2" type="ORF">Cadr_000021487</name>
</gene>
<dbReference type="AlphaFoldDB" id="A0A5N4CUS4"/>
<proteinExistence type="predicted"/>
<accession>A0A5N4CUS4</accession>
<sequence>MGAPDVAAAPQLERERPPEERGEQEEEEKEEEEKEEEGFSGGPELPPRLAPPPLLPGATHPTSHLPSSLRSFGPRAALPRRRVLG</sequence>
<reference evidence="2 3" key="1">
    <citation type="journal article" date="2019" name="Mol. Ecol. Resour.">
        <title>Improving Illumina assemblies with Hi-C and long reads: an example with the North African dromedary.</title>
        <authorList>
            <person name="Elbers J.P."/>
            <person name="Rogers M.F."/>
            <person name="Perelman P.L."/>
            <person name="Proskuryakova A.A."/>
            <person name="Serdyukova N.A."/>
            <person name="Johnson W.E."/>
            <person name="Horin P."/>
            <person name="Corander J."/>
            <person name="Murphy D."/>
            <person name="Burger P.A."/>
        </authorList>
    </citation>
    <scope>NUCLEOTIDE SEQUENCE [LARGE SCALE GENOMIC DNA]</scope>
    <source>
        <strain evidence="2">Drom800</strain>
        <tissue evidence="2">Blood</tissue>
    </source>
</reference>
<feature type="compositionally biased region" description="Pro residues" evidence="1">
    <location>
        <begin position="44"/>
        <end position="55"/>
    </location>
</feature>
<evidence type="ECO:0000256" key="1">
    <source>
        <dbReference type="SAM" id="MobiDB-lite"/>
    </source>
</evidence>
<protein>
    <submittedName>
        <fullName evidence="2">Uncharacterized protein</fullName>
    </submittedName>
</protein>
<dbReference type="EMBL" id="JWIN03000019">
    <property type="protein sequence ID" value="KAB1262575.1"/>
    <property type="molecule type" value="Genomic_DNA"/>
</dbReference>